<protein>
    <recommendedName>
        <fullName evidence="3">DUF3892 domain-containing protein</fullName>
    </recommendedName>
</protein>
<organism evidence="1 2">
    <name type="scientific">Rhodococcus pseudokoreensis</name>
    <dbReference type="NCBI Taxonomy" id="2811421"/>
    <lineage>
        <taxon>Bacteria</taxon>
        <taxon>Bacillati</taxon>
        <taxon>Actinomycetota</taxon>
        <taxon>Actinomycetes</taxon>
        <taxon>Mycobacteriales</taxon>
        <taxon>Nocardiaceae</taxon>
        <taxon>Rhodococcus</taxon>
    </lineage>
</organism>
<accession>A0A974ZU86</accession>
<reference evidence="1 2" key="1">
    <citation type="journal article" date="2021" name="Microbiol. Resour. Announc.">
        <title>Complete Genome Sequences of Two Rhodococcus sp. Strains with Large and Linear Chromosomes, Isolated from Apple Rhizosphere.</title>
        <authorList>
            <person name="Benning S."/>
            <person name="Brugnone N."/>
            <person name="Siani R."/>
            <person name="Kublik S."/>
            <person name="Schloter M."/>
            <person name="Rad V."/>
        </authorList>
    </citation>
    <scope>NUCLEOTIDE SEQUENCE [LARGE SCALE GENOMIC DNA]</scope>
    <source>
        <strain evidence="1 2">R79</strain>
    </source>
</reference>
<sequence>MALRNVTDEELERRPTMGWQIAERYVGNHVRVLRTDGWNTEQWALIRMVVPSISGIAWLIEYHNGDTDVVPVFTNRNRFAIVNSAHTSHLQGAARD</sequence>
<name>A0A974ZU86_9NOCA</name>
<evidence type="ECO:0008006" key="3">
    <source>
        <dbReference type="Google" id="ProtNLM"/>
    </source>
</evidence>
<gene>
    <name evidence="1" type="ORF">JWS13_18865</name>
</gene>
<evidence type="ECO:0000313" key="1">
    <source>
        <dbReference type="EMBL" id="QSE90536.1"/>
    </source>
</evidence>
<dbReference type="RefSeq" id="WP_206006969.1">
    <property type="nucleotide sequence ID" value="NZ_CP070619.1"/>
</dbReference>
<dbReference type="Proteomes" id="UP000662986">
    <property type="component" value="Chromosome"/>
</dbReference>
<reference evidence="1 2" key="2">
    <citation type="journal article" date="2022" name="Arch. Microbiol.">
        <title>Rhodococcus pseudokoreensis sp. nov. isolated from the rhizosphere of young M26 apple rootstocks.</title>
        <authorList>
            <person name="Kampfer P."/>
            <person name="Glaeser S.P."/>
            <person name="Blom J."/>
            <person name="Wolf J."/>
            <person name="Benning S."/>
            <person name="Schloter M."/>
            <person name="Neumann-Schaal M."/>
        </authorList>
    </citation>
    <scope>NUCLEOTIDE SEQUENCE [LARGE SCALE GENOMIC DNA]</scope>
    <source>
        <strain evidence="1 2">R79</strain>
    </source>
</reference>
<keyword evidence="2" id="KW-1185">Reference proteome</keyword>
<evidence type="ECO:0000313" key="2">
    <source>
        <dbReference type="Proteomes" id="UP000662986"/>
    </source>
</evidence>
<proteinExistence type="predicted"/>
<dbReference type="EMBL" id="CP070619">
    <property type="protein sequence ID" value="QSE90536.1"/>
    <property type="molecule type" value="Genomic_DNA"/>
</dbReference>